<protein>
    <submittedName>
        <fullName evidence="3">Uncharacterized protein</fullName>
    </submittedName>
</protein>
<keyword evidence="2" id="KW-0812">Transmembrane</keyword>
<evidence type="ECO:0000313" key="4">
    <source>
        <dbReference type="Proteomes" id="UP000000707"/>
    </source>
</evidence>
<dbReference type="EMBL" id="GL996512">
    <property type="protein sequence ID" value="EGV65858.1"/>
    <property type="molecule type" value="Genomic_DNA"/>
</dbReference>
<gene>
    <name evidence="3" type="ORF">CANTEDRAFT_92197</name>
</gene>
<accession>G3AYI3</accession>
<reference evidence="3 4" key="1">
    <citation type="journal article" date="2011" name="Proc. Natl. Acad. Sci. U.S.A.">
        <title>Comparative genomics of xylose-fermenting fungi for enhanced biofuel production.</title>
        <authorList>
            <person name="Wohlbach D.J."/>
            <person name="Kuo A."/>
            <person name="Sato T.K."/>
            <person name="Potts K.M."/>
            <person name="Salamov A.A."/>
            <person name="LaButti K.M."/>
            <person name="Sun H."/>
            <person name="Clum A."/>
            <person name="Pangilinan J.L."/>
            <person name="Lindquist E.A."/>
            <person name="Lucas S."/>
            <person name="Lapidus A."/>
            <person name="Jin M."/>
            <person name="Gunawan C."/>
            <person name="Balan V."/>
            <person name="Dale B.E."/>
            <person name="Jeffries T.W."/>
            <person name="Zinkel R."/>
            <person name="Barry K.W."/>
            <person name="Grigoriev I.V."/>
            <person name="Gasch A.P."/>
        </authorList>
    </citation>
    <scope>NUCLEOTIDE SEQUENCE [LARGE SCALE GENOMIC DNA]</scope>
    <source>
        <strain evidence="4">ATCC 10573 / BCRC 21748 / CBS 615 / JCM 9827 / NBRC 10315 / NRRL Y-1498 / VKM Y-70</strain>
    </source>
</reference>
<proteinExistence type="predicted"/>
<organism evidence="4">
    <name type="scientific">Candida tenuis (strain ATCC 10573 / BCRC 21748 / CBS 615 / JCM 9827 / NBRC 10315 / NRRL Y-1498 / VKM Y-70)</name>
    <name type="common">Yeast</name>
    <name type="synonym">Yamadazyma tenuis</name>
    <dbReference type="NCBI Taxonomy" id="590646"/>
    <lineage>
        <taxon>Eukaryota</taxon>
        <taxon>Fungi</taxon>
        <taxon>Dikarya</taxon>
        <taxon>Ascomycota</taxon>
        <taxon>Saccharomycotina</taxon>
        <taxon>Pichiomycetes</taxon>
        <taxon>Debaryomycetaceae</taxon>
        <taxon>Yamadazyma</taxon>
    </lineage>
</organism>
<feature type="region of interest" description="Disordered" evidence="1">
    <location>
        <begin position="1"/>
        <end position="30"/>
    </location>
</feature>
<dbReference type="Proteomes" id="UP000000707">
    <property type="component" value="Unassembled WGS sequence"/>
</dbReference>
<evidence type="ECO:0000313" key="3">
    <source>
        <dbReference type="EMBL" id="EGV65858.1"/>
    </source>
</evidence>
<evidence type="ECO:0000256" key="2">
    <source>
        <dbReference type="SAM" id="Phobius"/>
    </source>
</evidence>
<sequence>MPMNQVYWKPPTPKSSRHKSFTPSPKESVTSRFERAIKADGKHYIIRPLTASRSLSASANLGDLGIDEGIDKSASSKPERQPQINQEDVSDMVIDIGLQVRDLVAETALQFVSVKDKLDHLSENINLLRQLHHEQTESESYHLRDSDKKMSMRHQNTRHLGRDGSKYHVSIDGESSGPSGTYIPMITSFIASTCFITPLVVFLIDISSHQ</sequence>
<keyword evidence="2" id="KW-1133">Transmembrane helix</keyword>
<keyword evidence="4" id="KW-1185">Reference proteome</keyword>
<name>G3AYI3_CANTC</name>
<feature type="compositionally biased region" description="Polar residues" evidence="1">
    <location>
        <begin position="21"/>
        <end position="30"/>
    </location>
</feature>
<evidence type="ECO:0000256" key="1">
    <source>
        <dbReference type="SAM" id="MobiDB-lite"/>
    </source>
</evidence>
<feature type="region of interest" description="Disordered" evidence="1">
    <location>
        <begin position="66"/>
        <end position="88"/>
    </location>
</feature>
<dbReference type="HOGENOM" id="CLU_1309957_0_0_1"/>
<dbReference type="AlphaFoldDB" id="G3AYI3"/>
<feature type="transmembrane region" description="Helical" evidence="2">
    <location>
        <begin position="182"/>
        <end position="204"/>
    </location>
</feature>
<dbReference type="OrthoDB" id="2417308at2759"/>
<keyword evidence="2" id="KW-0472">Membrane</keyword>